<name>A0ABX7N9J3_9BACT</name>
<dbReference type="InterPro" id="IPR004155">
    <property type="entry name" value="PBS_lyase_HEAT"/>
</dbReference>
<dbReference type="SMART" id="SM00567">
    <property type="entry name" value="EZ_HEAT"/>
    <property type="match status" value="4"/>
</dbReference>
<evidence type="ECO:0000313" key="2">
    <source>
        <dbReference type="Proteomes" id="UP000663090"/>
    </source>
</evidence>
<protein>
    <submittedName>
        <fullName evidence="1">HEAT repeat domain-containing protein</fullName>
    </submittedName>
</protein>
<dbReference type="InterPro" id="IPR011989">
    <property type="entry name" value="ARM-like"/>
</dbReference>
<reference evidence="1 2" key="1">
    <citation type="submission" date="2021-02" db="EMBL/GenBank/DDBJ databases">
        <title>De Novo genome assembly of isolated myxobacteria.</title>
        <authorList>
            <person name="Stevens D.C."/>
        </authorList>
    </citation>
    <scope>NUCLEOTIDE SEQUENCE [LARGE SCALE GENOMIC DNA]</scope>
    <source>
        <strain evidence="1 2">SCHIC003</strain>
    </source>
</reference>
<dbReference type="Proteomes" id="UP000663090">
    <property type="component" value="Chromosome"/>
</dbReference>
<dbReference type="Pfam" id="PF13646">
    <property type="entry name" value="HEAT_2"/>
    <property type="match status" value="1"/>
</dbReference>
<proteinExistence type="predicted"/>
<dbReference type="EMBL" id="CP071091">
    <property type="protein sequence ID" value="QSQ14209.1"/>
    <property type="molecule type" value="Genomic_DNA"/>
</dbReference>
<evidence type="ECO:0000313" key="1">
    <source>
        <dbReference type="EMBL" id="QSQ14209.1"/>
    </source>
</evidence>
<dbReference type="Gene3D" id="1.25.10.10">
    <property type="entry name" value="Leucine-rich Repeat Variant"/>
    <property type="match status" value="2"/>
</dbReference>
<dbReference type="RefSeq" id="WP_206716002.1">
    <property type="nucleotide sequence ID" value="NZ_CP071091.1"/>
</dbReference>
<dbReference type="PANTHER" id="PTHR12697">
    <property type="entry name" value="PBS LYASE HEAT-LIKE PROTEIN"/>
    <property type="match status" value="1"/>
</dbReference>
<dbReference type="SUPFAM" id="SSF48371">
    <property type="entry name" value="ARM repeat"/>
    <property type="match status" value="1"/>
</dbReference>
<accession>A0ABX7N9J3</accession>
<keyword evidence="2" id="KW-1185">Reference proteome</keyword>
<dbReference type="InterPro" id="IPR016024">
    <property type="entry name" value="ARM-type_fold"/>
</dbReference>
<dbReference type="PANTHER" id="PTHR12697:SF38">
    <property type="entry name" value="PBS LYASE HEAT DOMAIN PROTEIN REPEAT-CONTAINING PROTEIN"/>
    <property type="match status" value="1"/>
</dbReference>
<organism evidence="1 2">
    <name type="scientific">Myxococcus landrumensis</name>
    <dbReference type="NCBI Taxonomy" id="2813577"/>
    <lineage>
        <taxon>Bacteria</taxon>
        <taxon>Pseudomonadati</taxon>
        <taxon>Myxococcota</taxon>
        <taxon>Myxococcia</taxon>
        <taxon>Myxococcales</taxon>
        <taxon>Cystobacterineae</taxon>
        <taxon>Myxococcaceae</taxon>
        <taxon>Myxococcus</taxon>
    </lineage>
</organism>
<sequence>MSPALILMVLLATGQRGGTGTTDCWNSCQRHVADRALRARVCGACLSGGKVESWVSALGTVRPTPRDAFASSRKDEDWRVRWASVRTEAKARGLTERRLLAEWVVSTPTSSDLQACLTAARAAAEVEQSSATFLRDAGARGAEAAARVWARREPIRRALEVELYAEDGRARGVALAHLAAFQGKKPARVLLEATASRPESSDEIAASALKSVAEQRRTSVGRLLLDEARPTDEALINRLFAVYSRELEALQPELTAPEALRRDSAVLSLGTYGPLARKELERALEDVDPKVRGSAARRLAEAEGVSVSVAAERRLATRDAAASRPWLEAMVREKGCASFFLDVAGNPRMPAEIRGQALVSLADCRESSQSRMETLAPYLRDSQSVVRAGAVRVLGSMSSRNPEVMEATERALDDGSPEVVAAALAVVAGQRQATRGDAVAELLESAHPMVRAAAARALEVIGRASHAKVLAARLREDSVSDVRVAAALALGKLGGPHAAAALSEAAARDGDTHVQHVSREGLRRLGFRP</sequence>
<gene>
    <name evidence="1" type="ORF">JY572_38880</name>
</gene>